<gene>
    <name evidence="2" type="ORF">SLEP1_g3752</name>
</gene>
<dbReference type="EMBL" id="BPVZ01000003">
    <property type="protein sequence ID" value="GKU89638.1"/>
    <property type="molecule type" value="Genomic_DNA"/>
</dbReference>
<evidence type="ECO:0000313" key="3">
    <source>
        <dbReference type="Proteomes" id="UP001054252"/>
    </source>
</evidence>
<feature type="region of interest" description="Disordered" evidence="1">
    <location>
        <begin position="73"/>
        <end position="110"/>
    </location>
</feature>
<reference evidence="2 3" key="1">
    <citation type="journal article" date="2021" name="Commun. Biol.">
        <title>The genome of Shorea leprosula (Dipterocarpaceae) highlights the ecological relevance of drought in aseasonal tropical rainforests.</title>
        <authorList>
            <person name="Ng K.K.S."/>
            <person name="Kobayashi M.J."/>
            <person name="Fawcett J.A."/>
            <person name="Hatakeyama M."/>
            <person name="Paape T."/>
            <person name="Ng C.H."/>
            <person name="Ang C.C."/>
            <person name="Tnah L.H."/>
            <person name="Lee C.T."/>
            <person name="Nishiyama T."/>
            <person name="Sese J."/>
            <person name="O'Brien M.J."/>
            <person name="Copetti D."/>
            <person name="Mohd Noor M.I."/>
            <person name="Ong R.C."/>
            <person name="Putra M."/>
            <person name="Sireger I.Z."/>
            <person name="Indrioko S."/>
            <person name="Kosugi Y."/>
            <person name="Izuno A."/>
            <person name="Isagi Y."/>
            <person name="Lee S.L."/>
            <person name="Shimizu K.K."/>
        </authorList>
    </citation>
    <scope>NUCLEOTIDE SEQUENCE [LARGE SCALE GENOMIC DNA]</scope>
    <source>
        <strain evidence="2">214</strain>
    </source>
</reference>
<feature type="compositionally biased region" description="Acidic residues" evidence="1">
    <location>
        <begin position="81"/>
        <end position="98"/>
    </location>
</feature>
<sequence>MHCLKLTVKNKACPEASICESYIMSELSHEEGLAPYYHDDDPPIPHPINIYEISYEPMQHYDGTLVEVHEEVDDREKIGKEDDEGEWEDFETSDEENIEAFISKNDCSDE</sequence>
<protein>
    <submittedName>
        <fullName evidence="2">Uncharacterized protein</fullName>
    </submittedName>
</protein>
<name>A0AAV5HV77_9ROSI</name>
<dbReference type="Proteomes" id="UP001054252">
    <property type="component" value="Unassembled WGS sequence"/>
</dbReference>
<proteinExistence type="predicted"/>
<keyword evidence="3" id="KW-1185">Reference proteome</keyword>
<organism evidence="2 3">
    <name type="scientific">Rubroshorea leprosula</name>
    <dbReference type="NCBI Taxonomy" id="152421"/>
    <lineage>
        <taxon>Eukaryota</taxon>
        <taxon>Viridiplantae</taxon>
        <taxon>Streptophyta</taxon>
        <taxon>Embryophyta</taxon>
        <taxon>Tracheophyta</taxon>
        <taxon>Spermatophyta</taxon>
        <taxon>Magnoliopsida</taxon>
        <taxon>eudicotyledons</taxon>
        <taxon>Gunneridae</taxon>
        <taxon>Pentapetalae</taxon>
        <taxon>rosids</taxon>
        <taxon>malvids</taxon>
        <taxon>Malvales</taxon>
        <taxon>Dipterocarpaceae</taxon>
        <taxon>Rubroshorea</taxon>
    </lineage>
</organism>
<evidence type="ECO:0000256" key="1">
    <source>
        <dbReference type="SAM" id="MobiDB-lite"/>
    </source>
</evidence>
<evidence type="ECO:0000313" key="2">
    <source>
        <dbReference type="EMBL" id="GKU89638.1"/>
    </source>
</evidence>
<dbReference type="AlphaFoldDB" id="A0AAV5HV77"/>
<comment type="caution">
    <text evidence="2">The sequence shown here is derived from an EMBL/GenBank/DDBJ whole genome shotgun (WGS) entry which is preliminary data.</text>
</comment>
<accession>A0AAV5HV77</accession>